<protein>
    <submittedName>
        <fullName evidence="1">Uncharacterized protein</fullName>
    </submittedName>
</protein>
<organism evidence="1 2">
    <name type="scientific">Sphaerulina musiva (strain SO2202)</name>
    <name type="common">Poplar stem canker fungus</name>
    <name type="synonym">Septoria musiva</name>
    <dbReference type="NCBI Taxonomy" id="692275"/>
    <lineage>
        <taxon>Eukaryota</taxon>
        <taxon>Fungi</taxon>
        <taxon>Dikarya</taxon>
        <taxon>Ascomycota</taxon>
        <taxon>Pezizomycotina</taxon>
        <taxon>Dothideomycetes</taxon>
        <taxon>Dothideomycetidae</taxon>
        <taxon>Mycosphaerellales</taxon>
        <taxon>Mycosphaerellaceae</taxon>
        <taxon>Sphaerulina</taxon>
    </lineage>
</organism>
<dbReference type="Proteomes" id="UP000016931">
    <property type="component" value="Unassembled WGS sequence"/>
</dbReference>
<keyword evidence="2" id="KW-1185">Reference proteome</keyword>
<dbReference type="EMBL" id="KB456264">
    <property type="protein sequence ID" value="EMF12823.1"/>
    <property type="molecule type" value="Genomic_DNA"/>
</dbReference>
<accession>M3CG97</accession>
<proteinExistence type="predicted"/>
<dbReference type="RefSeq" id="XP_016760944.1">
    <property type="nucleotide sequence ID" value="XM_016910405.1"/>
</dbReference>
<sequence>MPLFRKRGSLRSVAGRVLSRRTYWQYTISAVTSSMRSLVTKDLRTIGRSLIERLGLEVYVYQRAAIISQIVVIRRRTIDS</sequence>
<dbReference type="HOGENOM" id="CLU_2591321_0_0_1"/>
<dbReference type="AlphaFoldDB" id="M3CG97"/>
<evidence type="ECO:0000313" key="1">
    <source>
        <dbReference type="EMBL" id="EMF12823.1"/>
    </source>
</evidence>
<gene>
    <name evidence="1" type="ORF">SEPMUDRAFT_86165</name>
</gene>
<name>M3CG97_SPHMS</name>
<dbReference type="GeneID" id="27907542"/>
<evidence type="ECO:0000313" key="2">
    <source>
        <dbReference type="Proteomes" id="UP000016931"/>
    </source>
</evidence>
<reference evidence="1 2" key="1">
    <citation type="journal article" date="2012" name="PLoS Pathog.">
        <title>Diverse lifestyles and strategies of plant pathogenesis encoded in the genomes of eighteen Dothideomycetes fungi.</title>
        <authorList>
            <person name="Ohm R.A."/>
            <person name="Feau N."/>
            <person name="Henrissat B."/>
            <person name="Schoch C.L."/>
            <person name="Horwitz B.A."/>
            <person name="Barry K.W."/>
            <person name="Condon B.J."/>
            <person name="Copeland A.C."/>
            <person name="Dhillon B."/>
            <person name="Glaser F."/>
            <person name="Hesse C.N."/>
            <person name="Kosti I."/>
            <person name="LaButti K."/>
            <person name="Lindquist E.A."/>
            <person name="Lucas S."/>
            <person name="Salamov A.A."/>
            <person name="Bradshaw R.E."/>
            <person name="Ciuffetti L."/>
            <person name="Hamelin R.C."/>
            <person name="Kema G.H.J."/>
            <person name="Lawrence C."/>
            <person name="Scott J.A."/>
            <person name="Spatafora J.W."/>
            <person name="Turgeon B.G."/>
            <person name="de Wit P.J.G.M."/>
            <person name="Zhong S."/>
            <person name="Goodwin S.B."/>
            <person name="Grigoriev I.V."/>
        </authorList>
    </citation>
    <scope>NUCLEOTIDE SEQUENCE [LARGE SCALE GENOMIC DNA]</scope>
    <source>
        <strain evidence="1 2">SO2202</strain>
    </source>
</reference>